<dbReference type="PANTHER" id="PTHR41324:SF1">
    <property type="entry name" value="DUF2232 DOMAIN-CONTAINING PROTEIN"/>
    <property type="match status" value="1"/>
</dbReference>
<feature type="transmembrane region" description="Helical" evidence="1">
    <location>
        <begin position="105"/>
        <end position="124"/>
    </location>
</feature>
<feature type="transmembrane region" description="Helical" evidence="1">
    <location>
        <begin position="75"/>
        <end position="93"/>
    </location>
</feature>
<reference evidence="3" key="1">
    <citation type="submission" date="2016-10" db="EMBL/GenBank/DDBJ databases">
        <authorList>
            <person name="Varghese N."/>
            <person name="Submissions S."/>
        </authorList>
    </citation>
    <scope>NUCLEOTIDE SEQUENCE [LARGE SCALE GENOMIC DNA]</scope>
    <source>
        <strain evidence="3">DSM 3669</strain>
    </source>
</reference>
<keyword evidence="3" id="KW-1185">Reference proteome</keyword>
<sequence>MDKYPNVPETVIVATVTALLGLLGLYITPVFFLTSLILPVPLAYLILKRDLRHGLLALMMSTVMLMFAFTHIKAALLMVLQFGPPGVIVGLLLKNRVTVSKSINVLFFWALVAAAVNLIISFAVNDAGTAKVAHEFRATMDQMARVYMQNGIMDESGRQQFMAAAEQIARLVQTFIPGSVVVWSLIMTLASYFITRYIMHRLGLAQTEKFDFAKWQLPWYSTWLVITGLALTLGGDELAISTMGIVGKNILYIAAFVFFALGTAVLTYFMQVWKASRVVKIIIIVVLTLYLPFTITMTLACGVVDPLVNLRRLTANGDEGIKGG</sequence>
<dbReference type="Proteomes" id="UP000199584">
    <property type="component" value="Unassembled WGS sequence"/>
</dbReference>
<dbReference type="PANTHER" id="PTHR41324">
    <property type="entry name" value="MEMBRANE PROTEIN-RELATED"/>
    <property type="match status" value="1"/>
</dbReference>
<organism evidence="2 3">
    <name type="scientific">Desulfoscipio geothermicus DSM 3669</name>
    <dbReference type="NCBI Taxonomy" id="1121426"/>
    <lineage>
        <taxon>Bacteria</taxon>
        <taxon>Bacillati</taxon>
        <taxon>Bacillota</taxon>
        <taxon>Clostridia</taxon>
        <taxon>Eubacteriales</taxon>
        <taxon>Desulfallaceae</taxon>
        <taxon>Desulfoscipio</taxon>
    </lineage>
</organism>
<dbReference type="Pfam" id="PF09991">
    <property type="entry name" value="DUF2232"/>
    <property type="match status" value="1"/>
</dbReference>
<name>A0A1I6E301_9FIRM</name>
<keyword evidence="1" id="KW-1133">Transmembrane helix</keyword>
<feature type="transmembrane region" description="Helical" evidence="1">
    <location>
        <begin position="250"/>
        <end position="269"/>
    </location>
</feature>
<accession>A0A1I6E301</accession>
<feature type="transmembrane region" description="Helical" evidence="1">
    <location>
        <begin position="51"/>
        <end position="69"/>
    </location>
</feature>
<dbReference type="EMBL" id="FOYM01000024">
    <property type="protein sequence ID" value="SFR12017.1"/>
    <property type="molecule type" value="Genomic_DNA"/>
</dbReference>
<dbReference type="RefSeq" id="WP_165608333.1">
    <property type="nucleotide sequence ID" value="NZ_FOYM01000024.1"/>
</dbReference>
<evidence type="ECO:0000256" key="1">
    <source>
        <dbReference type="SAM" id="Phobius"/>
    </source>
</evidence>
<evidence type="ECO:0000313" key="2">
    <source>
        <dbReference type="EMBL" id="SFR12017.1"/>
    </source>
</evidence>
<protein>
    <submittedName>
        <fullName evidence="2">Uncharacterized conserved protein YybS, DUF2232 family</fullName>
    </submittedName>
</protein>
<keyword evidence="1" id="KW-0472">Membrane</keyword>
<feature type="transmembrane region" description="Helical" evidence="1">
    <location>
        <begin position="180"/>
        <end position="199"/>
    </location>
</feature>
<keyword evidence="1" id="KW-0812">Transmembrane</keyword>
<dbReference type="STRING" id="39060.SAMN05660706_12427"/>
<gene>
    <name evidence="2" type="ORF">SAMN05660706_12427</name>
</gene>
<feature type="transmembrane region" description="Helical" evidence="1">
    <location>
        <begin position="12"/>
        <end position="39"/>
    </location>
</feature>
<feature type="transmembrane region" description="Helical" evidence="1">
    <location>
        <begin position="281"/>
        <end position="300"/>
    </location>
</feature>
<dbReference type="AlphaFoldDB" id="A0A1I6E301"/>
<dbReference type="InterPro" id="IPR018710">
    <property type="entry name" value="DUF2232"/>
</dbReference>
<proteinExistence type="predicted"/>
<evidence type="ECO:0000313" key="3">
    <source>
        <dbReference type="Proteomes" id="UP000199584"/>
    </source>
</evidence>